<feature type="transmembrane region" description="Helical" evidence="1">
    <location>
        <begin position="31"/>
        <end position="47"/>
    </location>
</feature>
<sequence>MIRILLFIIFAASTLSILYFFTKGDIRKNRMILLGGGIFVAAIGLFMQSTFSLILSIAGILGVSLLVALSYTKFLEKEQLKNQQLIQERRNKKSSTSLKQLKHVEPIQQSVHEPIVEKPFGMQTIAVIKEEQKVE</sequence>
<proteinExistence type="predicted"/>
<evidence type="ECO:0000313" key="2">
    <source>
        <dbReference type="EMBL" id="ALS78992.1"/>
    </source>
</evidence>
<reference evidence="2" key="1">
    <citation type="submission" date="2016-01" db="EMBL/GenBank/DDBJ databases">
        <title>Complete genome of Planococcus kocurri type strain.</title>
        <authorList>
            <person name="See-Too W.S."/>
        </authorList>
    </citation>
    <scope>NUCLEOTIDE SEQUENCE [LARGE SCALE GENOMIC DNA]</scope>
    <source>
        <strain evidence="2">ATCC 43650</strain>
    </source>
</reference>
<dbReference type="Proteomes" id="UP000065533">
    <property type="component" value="Chromosome"/>
</dbReference>
<feature type="transmembrane region" description="Helical" evidence="1">
    <location>
        <begin position="6"/>
        <end position="22"/>
    </location>
</feature>
<evidence type="ECO:0000256" key="1">
    <source>
        <dbReference type="SAM" id="Phobius"/>
    </source>
</evidence>
<keyword evidence="1" id="KW-1133">Transmembrane helix</keyword>
<protein>
    <submittedName>
        <fullName evidence="2">Uncharacterized protein</fullName>
    </submittedName>
</protein>
<dbReference type="RefSeq" id="WP_058385649.1">
    <property type="nucleotide sequence ID" value="NZ_CP013661.2"/>
</dbReference>
<gene>
    <name evidence="2" type="ORF">AUO94_10120</name>
</gene>
<evidence type="ECO:0000313" key="3">
    <source>
        <dbReference type="Proteomes" id="UP000065533"/>
    </source>
</evidence>
<accession>A0ABN4K019</accession>
<name>A0ABN4K019_9BACL</name>
<keyword evidence="1" id="KW-0812">Transmembrane</keyword>
<dbReference type="EMBL" id="CP013661">
    <property type="protein sequence ID" value="ALS78992.1"/>
    <property type="molecule type" value="Genomic_DNA"/>
</dbReference>
<keyword evidence="3" id="KW-1185">Reference proteome</keyword>
<feature type="transmembrane region" description="Helical" evidence="1">
    <location>
        <begin position="53"/>
        <end position="71"/>
    </location>
</feature>
<keyword evidence="1" id="KW-0472">Membrane</keyword>
<organism evidence="2 3">
    <name type="scientific">Planococcus kocurii</name>
    <dbReference type="NCBI Taxonomy" id="1374"/>
    <lineage>
        <taxon>Bacteria</taxon>
        <taxon>Bacillati</taxon>
        <taxon>Bacillota</taxon>
        <taxon>Bacilli</taxon>
        <taxon>Bacillales</taxon>
        <taxon>Caryophanaceae</taxon>
        <taxon>Planococcus</taxon>
    </lineage>
</organism>